<sequence>MHANNILDIVRVTPRNRKPQWTHKETQHLIREFDKRKLLLRPKPGEVVSSASKHRAWVEIAQAVNLTNPHVHRTVSEVQKKWQNLCLRTKKDKDGLPNPVDSLFSAMSRADRSLFQDHSNQHHQSLSIQPLSIQPRPLLVQPYQSPDNGTGNGTHPLVPVKIEKVDSVDELMRTNHTDTSGDR</sequence>
<dbReference type="GO" id="GO:0005634">
    <property type="term" value="C:nucleus"/>
    <property type="evidence" value="ECO:0007669"/>
    <property type="project" value="TreeGrafter"/>
</dbReference>
<comment type="caution">
    <text evidence="3">The sequence shown here is derived from an EMBL/GenBank/DDBJ whole genome shotgun (WGS) entry which is preliminary data.</text>
</comment>
<dbReference type="PANTHER" id="PTHR23098">
    <property type="entry name" value="AGAP001331-PA-RELATED"/>
    <property type="match status" value="1"/>
</dbReference>
<accession>A0A210PH51</accession>
<feature type="domain" description="Myb-like" evidence="2">
    <location>
        <begin position="13"/>
        <end position="86"/>
    </location>
</feature>
<evidence type="ECO:0000313" key="4">
    <source>
        <dbReference type="Proteomes" id="UP000242188"/>
    </source>
</evidence>
<dbReference type="PROSITE" id="PS50090">
    <property type="entry name" value="MYB_LIKE"/>
    <property type="match status" value="1"/>
</dbReference>
<evidence type="ECO:0000256" key="1">
    <source>
        <dbReference type="SAM" id="MobiDB-lite"/>
    </source>
</evidence>
<evidence type="ECO:0000313" key="3">
    <source>
        <dbReference type="EMBL" id="OWF35815.1"/>
    </source>
</evidence>
<dbReference type="GO" id="GO:0003677">
    <property type="term" value="F:DNA binding"/>
    <property type="evidence" value="ECO:0007669"/>
    <property type="project" value="UniProtKB-KW"/>
</dbReference>
<dbReference type="InterPro" id="IPR001005">
    <property type="entry name" value="SANT/Myb"/>
</dbReference>
<dbReference type="PANTHER" id="PTHR23098:SF16">
    <property type="entry name" value="REGULATORY PROTEIN ZESTE"/>
    <property type="match status" value="1"/>
</dbReference>
<dbReference type="AlphaFoldDB" id="A0A210PH51"/>
<protein>
    <submittedName>
        <fullName evidence="3">Myb/SANT-like DNA-binding domain-containing protein 4</fullName>
    </submittedName>
</protein>
<dbReference type="InterPro" id="IPR028002">
    <property type="entry name" value="Myb_DNA-bind_5"/>
</dbReference>
<dbReference type="Gene3D" id="1.10.10.60">
    <property type="entry name" value="Homeodomain-like"/>
    <property type="match status" value="1"/>
</dbReference>
<dbReference type="OrthoDB" id="6117994at2759"/>
<proteinExistence type="predicted"/>
<evidence type="ECO:0000259" key="2">
    <source>
        <dbReference type="PROSITE" id="PS50090"/>
    </source>
</evidence>
<keyword evidence="4" id="KW-1185">Reference proteome</keyword>
<feature type="compositionally biased region" description="Basic and acidic residues" evidence="1">
    <location>
        <begin position="161"/>
        <end position="183"/>
    </location>
</feature>
<dbReference type="Proteomes" id="UP000242188">
    <property type="component" value="Unassembled WGS sequence"/>
</dbReference>
<dbReference type="EMBL" id="NEDP02076706">
    <property type="protein sequence ID" value="OWF35815.1"/>
    <property type="molecule type" value="Genomic_DNA"/>
</dbReference>
<dbReference type="Pfam" id="PF13873">
    <property type="entry name" value="Myb_DNA-bind_5"/>
    <property type="match status" value="1"/>
</dbReference>
<keyword evidence="3" id="KW-0238">DNA-binding</keyword>
<reference evidence="3 4" key="1">
    <citation type="journal article" date="2017" name="Nat. Ecol. Evol.">
        <title>Scallop genome provides insights into evolution of bilaterian karyotype and development.</title>
        <authorList>
            <person name="Wang S."/>
            <person name="Zhang J."/>
            <person name="Jiao W."/>
            <person name="Li J."/>
            <person name="Xun X."/>
            <person name="Sun Y."/>
            <person name="Guo X."/>
            <person name="Huan P."/>
            <person name="Dong B."/>
            <person name="Zhang L."/>
            <person name="Hu X."/>
            <person name="Sun X."/>
            <person name="Wang J."/>
            <person name="Zhao C."/>
            <person name="Wang Y."/>
            <person name="Wang D."/>
            <person name="Huang X."/>
            <person name="Wang R."/>
            <person name="Lv J."/>
            <person name="Li Y."/>
            <person name="Zhang Z."/>
            <person name="Liu B."/>
            <person name="Lu W."/>
            <person name="Hui Y."/>
            <person name="Liang J."/>
            <person name="Zhou Z."/>
            <person name="Hou R."/>
            <person name="Li X."/>
            <person name="Liu Y."/>
            <person name="Li H."/>
            <person name="Ning X."/>
            <person name="Lin Y."/>
            <person name="Zhao L."/>
            <person name="Xing Q."/>
            <person name="Dou J."/>
            <person name="Li Y."/>
            <person name="Mao J."/>
            <person name="Guo H."/>
            <person name="Dou H."/>
            <person name="Li T."/>
            <person name="Mu C."/>
            <person name="Jiang W."/>
            <person name="Fu Q."/>
            <person name="Fu X."/>
            <person name="Miao Y."/>
            <person name="Liu J."/>
            <person name="Yu Q."/>
            <person name="Li R."/>
            <person name="Liao H."/>
            <person name="Li X."/>
            <person name="Kong Y."/>
            <person name="Jiang Z."/>
            <person name="Chourrout D."/>
            <person name="Li R."/>
            <person name="Bao Z."/>
        </authorList>
    </citation>
    <scope>NUCLEOTIDE SEQUENCE [LARGE SCALE GENOMIC DNA]</scope>
    <source>
        <strain evidence="3 4">PY_sf001</strain>
    </source>
</reference>
<name>A0A210PH51_MIZYE</name>
<feature type="region of interest" description="Disordered" evidence="1">
    <location>
        <begin position="143"/>
        <end position="183"/>
    </location>
</feature>
<organism evidence="3 4">
    <name type="scientific">Mizuhopecten yessoensis</name>
    <name type="common">Japanese scallop</name>
    <name type="synonym">Patinopecten yessoensis</name>
    <dbReference type="NCBI Taxonomy" id="6573"/>
    <lineage>
        <taxon>Eukaryota</taxon>
        <taxon>Metazoa</taxon>
        <taxon>Spiralia</taxon>
        <taxon>Lophotrochozoa</taxon>
        <taxon>Mollusca</taxon>
        <taxon>Bivalvia</taxon>
        <taxon>Autobranchia</taxon>
        <taxon>Pteriomorphia</taxon>
        <taxon>Pectinida</taxon>
        <taxon>Pectinoidea</taxon>
        <taxon>Pectinidae</taxon>
        <taxon>Mizuhopecten</taxon>
    </lineage>
</organism>
<gene>
    <name evidence="3" type="ORF">KP79_PYT13684</name>
</gene>